<sequence length="619" mass="73809">MNKSICSIHDQEEEKYICVHPLCIKKVDNKLSCIQCFSNKHKKIKLEKHQFINFSELEQKAIDNYNNLKRQLNDEIQKNQQLNTIIQERLAAVLLSLSTWQNNQKKMFNDIAENSSQILTENILKADSLIKNPSLDTFIYFYNFKILEKEKENQDIREYSMRQLEYSLKQIEEKRDILINQQTFIQREQFLKFSFINYQIESDNLKEYQFEKCQKHLSKQKMLCTHPNCLEKNPYQLQCIHCISEEHKEHQLGTYIKNIAIIQKEQAEKIEQIEQLKKKYSIDIKQSIDKNLSKINEIQKDYYQNYEKQKEKAIFLEQYQLNQFLNPNNPNYIFGNIDTHLLKTTKDQINLYYQQLYYNFEIKFQTIFFNQVNDDIKFCTELDFNSKQFFQYVINLEQELELCKIQLQEYKKQIEEYNQNSNQIELQMKTQSAYIINLQSSISSLELLTQSNQIQQNACINQLQSNLEYKISQQIQYIIGNSKLQNVTINNLQSDLEKSITLLQQLIKSNQEQENAQINSLLEHEKDISNLLSLNSNHQKKLENISDQLKLSLEKDIALPLKQLTQSNIKQEKEISELKIQLSNQEKEVKNILGSKQFFYFIFPIVLVIIQYIISHSKK</sequence>
<feature type="coiled-coil region" evidence="1">
    <location>
        <begin position="528"/>
        <end position="595"/>
    </location>
</feature>
<evidence type="ECO:0000256" key="2">
    <source>
        <dbReference type="SAM" id="Phobius"/>
    </source>
</evidence>
<gene>
    <name evidence="3" type="ORF">PPRIM_AZ9-3.1.T0790159</name>
</gene>
<feature type="coiled-coil region" evidence="1">
    <location>
        <begin position="55"/>
        <end position="89"/>
    </location>
</feature>
<feature type="coiled-coil region" evidence="1">
    <location>
        <begin position="161"/>
        <end position="188"/>
    </location>
</feature>
<accession>A0A8S1NE54</accession>
<name>A0A8S1NE54_PARPR</name>
<dbReference type="Proteomes" id="UP000688137">
    <property type="component" value="Unassembled WGS sequence"/>
</dbReference>
<keyword evidence="2" id="KW-0472">Membrane</keyword>
<reference evidence="3" key="1">
    <citation type="submission" date="2021-01" db="EMBL/GenBank/DDBJ databases">
        <authorList>
            <consortium name="Genoscope - CEA"/>
            <person name="William W."/>
        </authorList>
    </citation>
    <scope>NUCLEOTIDE SEQUENCE</scope>
</reference>
<evidence type="ECO:0000313" key="3">
    <source>
        <dbReference type="EMBL" id="CAD8087823.1"/>
    </source>
</evidence>
<evidence type="ECO:0008006" key="5">
    <source>
        <dbReference type="Google" id="ProtNLM"/>
    </source>
</evidence>
<evidence type="ECO:0000256" key="1">
    <source>
        <dbReference type="SAM" id="Coils"/>
    </source>
</evidence>
<dbReference type="AlphaFoldDB" id="A0A8S1NE54"/>
<keyword evidence="2" id="KW-1133">Transmembrane helix</keyword>
<dbReference type="EMBL" id="CAJJDM010000082">
    <property type="protein sequence ID" value="CAD8087823.1"/>
    <property type="molecule type" value="Genomic_DNA"/>
</dbReference>
<evidence type="ECO:0000313" key="4">
    <source>
        <dbReference type="Proteomes" id="UP000688137"/>
    </source>
</evidence>
<proteinExistence type="predicted"/>
<feature type="coiled-coil region" evidence="1">
    <location>
        <begin position="393"/>
        <end position="427"/>
    </location>
</feature>
<keyword evidence="1" id="KW-0175">Coiled coil</keyword>
<keyword evidence="2" id="KW-0812">Transmembrane</keyword>
<dbReference type="OMA" id="HCISEEH"/>
<comment type="caution">
    <text evidence="3">The sequence shown here is derived from an EMBL/GenBank/DDBJ whole genome shotgun (WGS) entry which is preliminary data.</text>
</comment>
<feature type="transmembrane region" description="Helical" evidence="2">
    <location>
        <begin position="598"/>
        <end position="614"/>
    </location>
</feature>
<protein>
    <recommendedName>
        <fullName evidence="5">Transmembrane protein</fullName>
    </recommendedName>
</protein>
<organism evidence="3 4">
    <name type="scientific">Paramecium primaurelia</name>
    <dbReference type="NCBI Taxonomy" id="5886"/>
    <lineage>
        <taxon>Eukaryota</taxon>
        <taxon>Sar</taxon>
        <taxon>Alveolata</taxon>
        <taxon>Ciliophora</taxon>
        <taxon>Intramacronucleata</taxon>
        <taxon>Oligohymenophorea</taxon>
        <taxon>Peniculida</taxon>
        <taxon>Parameciidae</taxon>
        <taxon>Paramecium</taxon>
    </lineage>
</organism>
<keyword evidence="4" id="KW-1185">Reference proteome</keyword>